<feature type="binding site" evidence="13">
    <location>
        <begin position="8"/>
        <end position="13"/>
    </location>
    <ligand>
        <name>NAD(+)</name>
        <dbReference type="ChEBI" id="CHEBI:57540"/>
    </ligand>
</feature>
<evidence type="ECO:0000313" key="16">
    <source>
        <dbReference type="EMBL" id="MCK0531293.1"/>
    </source>
</evidence>
<dbReference type="InterPro" id="IPR023940">
    <property type="entry name" value="DHDPR_bac"/>
</dbReference>
<dbReference type="PANTHER" id="PTHR20836:SF0">
    <property type="entry name" value="4-HYDROXY-TETRAHYDRODIPICOLINATE REDUCTASE 1, CHLOROPLASTIC-RELATED"/>
    <property type="match status" value="1"/>
</dbReference>
<feature type="binding site" evidence="13">
    <location>
        <begin position="86"/>
        <end position="88"/>
    </location>
    <ligand>
        <name>NAD(+)</name>
        <dbReference type="ChEBI" id="CHEBI:57540"/>
    </ligand>
</feature>
<comment type="catalytic activity">
    <reaction evidence="11 13">
        <text>(S)-2,3,4,5-tetrahydrodipicolinate + NADP(+) + H2O = (2S,4S)-4-hydroxy-2,3,4,5-tetrahydrodipicolinate + NADPH + H(+)</text>
        <dbReference type="Rhea" id="RHEA:35331"/>
        <dbReference type="ChEBI" id="CHEBI:15377"/>
        <dbReference type="ChEBI" id="CHEBI:15378"/>
        <dbReference type="ChEBI" id="CHEBI:16845"/>
        <dbReference type="ChEBI" id="CHEBI:57783"/>
        <dbReference type="ChEBI" id="CHEBI:58349"/>
        <dbReference type="ChEBI" id="CHEBI:67139"/>
        <dbReference type="EC" id="1.17.1.8"/>
    </reaction>
</comment>
<evidence type="ECO:0000256" key="8">
    <source>
        <dbReference type="ARBA" id="ARBA00023154"/>
    </source>
</evidence>
<keyword evidence="5 13" id="KW-0220">Diaminopimelate biosynthesis</keyword>
<dbReference type="InterPro" id="IPR000846">
    <property type="entry name" value="DapB_N"/>
</dbReference>
<dbReference type="CDD" id="cd02274">
    <property type="entry name" value="DHDPR_N"/>
    <property type="match status" value="1"/>
</dbReference>
<feature type="active site" description="Proton donor" evidence="13">
    <location>
        <position position="147"/>
    </location>
</feature>
<feature type="active site" description="Proton donor/acceptor" evidence="13">
    <location>
        <position position="143"/>
    </location>
</feature>
<dbReference type="GO" id="GO:0008839">
    <property type="term" value="F:4-hydroxy-tetrahydrodipicolinate reductase"/>
    <property type="evidence" value="ECO:0007669"/>
    <property type="project" value="UniProtKB-EC"/>
</dbReference>
<keyword evidence="6 13" id="KW-0560">Oxidoreductase</keyword>
<dbReference type="Gene3D" id="3.30.360.10">
    <property type="entry name" value="Dihydrodipicolinate Reductase, domain 2"/>
    <property type="match status" value="1"/>
</dbReference>
<reference evidence="16 17" key="1">
    <citation type="submission" date="2022-04" db="EMBL/GenBank/DDBJ databases">
        <authorList>
            <person name="Huq M.A."/>
        </authorList>
    </citation>
    <scope>NUCLEOTIDE SEQUENCE [LARGE SCALE GENOMIC DNA]</scope>
    <source>
        <strain evidence="16 17">MAH-33</strain>
    </source>
</reference>
<feature type="binding site" evidence="13">
    <location>
        <begin position="110"/>
        <end position="113"/>
    </location>
    <ligand>
        <name>NAD(+)</name>
        <dbReference type="ChEBI" id="CHEBI:57540"/>
    </ligand>
</feature>
<keyword evidence="17" id="KW-1185">Reference proteome</keyword>
<dbReference type="InterPro" id="IPR022663">
    <property type="entry name" value="DapB_C"/>
</dbReference>
<feature type="binding site" evidence="13">
    <location>
        <begin position="153"/>
        <end position="154"/>
    </location>
    <ligand>
        <name>(S)-2,3,4,5-tetrahydrodipicolinate</name>
        <dbReference type="ChEBI" id="CHEBI:16845"/>
    </ligand>
</feature>
<evidence type="ECO:0000256" key="9">
    <source>
        <dbReference type="ARBA" id="ARBA00037922"/>
    </source>
</evidence>
<evidence type="ECO:0000259" key="15">
    <source>
        <dbReference type="Pfam" id="PF05173"/>
    </source>
</evidence>
<comment type="catalytic activity">
    <reaction evidence="12 13">
        <text>(S)-2,3,4,5-tetrahydrodipicolinate + NAD(+) + H2O = (2S,4S)-4-hydroxy-2,3,4,5-tetrahydrodipicolinate + NADH + H(+)</text>
        <dbReference type="Rhea" id="RHEA:35323"/>
        <dbReference type="ChEBI" id="CHEBI:15377"/>
        <dbReference type="ChEBI" id="CHEBI:15378"/>
        <dbReference type="ChEBI" id="CHEBI:16845"/>
        <dbReference type="ChEBI" id="CHEBI:57540"/>
        <dbReference type="ChEBI" id="CHEBI:57945"/>
        <dbReference type="ChEBI" id="CHEBI:67139"/>
        <dbReference type="EC" id="1.17.1.8"/>
    </reaction>
</comment>
<evidence type="ECO:0000256" key="4">
    <source>
        <dbReference type="ARBA" id="ARBA00022857"/>
    </source>
</evidence>
<comment type="caution">
    <text evidence="16">The sequence shown here is derived from an EMBL/GenBank/DDBJ whole genome shotgun (WGS) entry which is preliminary data.</text>
</comment>
<keyword evidence="7 13" id="KW-0520">NAD</keyword>
<evidence type="ECO:0000256" key="12">
    <source>
        <dbReference type="ARBA" id="ARBA00049396"/>
    </source>
</evidence>
<name>A0ABT0DVZ9_9SPHN</name>
<dbReference type="PROSITE" id="PS01298">
    <property type="entry name" value="DAPB"/>
    <property type="match status" value="1"/>
</dbReference>
<evidence type="ECO:0000256" key="11">
    <source>
        <dbReference type="ARBA" id="ARBA00049080"/>
    </source>
</evidence>
<dbReference type="Gene3D" id="3.40.50.720">
    <property type="entry name" value="NAD(P)-binding Rossmann-like Domain"/>
    <property type="match status" value="1"/>
</dbReference>
<evidence type="ECO:0000259" key="14">
    <source>
        <dbReference type="Pfam" id="PF01113"/>
    </source>
</evidence>
<dbReference type="EC" id="1.17.1.8" evidence="10 13"/>
<dbReference type="EMBL" id="JALKHS010000006">
    <property type="protein sequence ID" value="MCK0531293.1"/>
    <property type="molecule type" value="Genomic_DNA"/>
</dbReference>
<evidence type="ECO:0000256" key="1">
    <source>
        <dbReference type="ARBA" id="ARBA00006642"/>
    </source>
</evidence>
<sequence>MTKIGLFGAAGRMGRAIAQVAVEAGLTISGGTDRDGSGDLLPGMPITADPLALARKSDVLIDFSVPGALAAHLDACVAAGKPVLIGTTGLEQAHHQLIDSAAQHIPVLQTGNTSLGVNLLAALVEQAAARLGGDWDIEIVEMHHRHKVDAPSGTALLLGNAAAQGRGIDLAANSESGRYGITGARKQGTIGFAALRGGSVAGDHQVIFAADGERIELGHRAESRVIFARGAVKGANWLIGQPAGRYDMKAVLGL</sequence>
<comment type="caution">
    <text evidence="13">Was originally thought to be a dihydrodipicolinate reductase (DHDPR), catalyzing the conversion of dihydrodipicolinate to tetrahydrodipicolinate. However, it was shown in E.coli that the substrate of the enzymatic reaction is not dihydrodipicolinate (DHDP) but in fact (2S,4S)-4-hydroxy-2,3,4,5-tetrahydrodipicolinic acid (HTPA), the product released by the DapA-catalyzed reaction.</text>
</comment>
<evidence type="ECO:0000256" key="7">
    <source>
        <dbReference type="ARBA" id="ARBA00023027"/>
    </source>
</evidence>
<dbReference type="SUPFAM" id="SSF55347">
    <property type="entry name" value="Glyceraldehyde-3-phosphate dehydrogenase-like, C-terminal domain"/>
    <property type="match status" value="1"/>
</dbReference>
<keyword evidence="3 13" id="KW-0028">Amino-acid biosynthesis</keyword>
<evidence type="ECO:0000256" key="3">
    <source>
        <dbReference type="ARBA" id="ARBA00022605"/>
    </source>
</evidence>
<evidence type="ECO:0000256" key="2">
    <source>
        <dbReference type="ARBA" id="ARBA00022490"/>
    </source>
</evidence>
<dbReference type="NCBIfam" id="TIGR00036">
    <property type="entry name" value="dapB"/>
    <property type="match status" value="1"/>
</dbReference>
<feature type="domain" description="Dihydrodipicolinate reductase C-terminal" evidence="15">
    <location>
        <begin position="116"/>
        <end position="252"/>
    </location>
</feature>
<protein>
    <recommendedName>
        <fullName evidence="10 13">4-hydroxy-tetrahydrodipicolinate reductase</fullName>
        <shortName evidence="13">HTPA reductase</shortName>
        <ecNumber evidence="10 13">1.17.1.8</ecNumber>
    </recommendedName>
</protein>
<dbReference type="Pfam" id="PF05173">
    <property type="entry name" value="DapB_C"/>
    <property type="match status" value="1"/>
</dbReference>
<feature type="binding site" evidence="13">
    <location>
        <position position="34"/>
    </location>
    <ligand>
        <name>NADP(+)</name>
        <dbReference type="ChEBI" id="CHEBI:58349"/>
    </ligand>
</feature>
<gene>
    <name evidence="13 16" type="primary">dapB</name>
    <name evidence="16" type="ORF">MU848_06820</name>
</gene>
<dbReference type="SUPFAM" id="SSF51735">
    <property type="entry name" value="NAD(P)-binding Rossmann-fold domains"/>
    <property type="match status" value="1"/>
</dbReference>
<dbReference type="Proteomes" id="UP001203512">
    <property type="component" value="Unassembled WGS sequence"/>
</dbReference>
<proteinExistence type="inferred from homology"/>
<dbReference type="Pfam" id="PF01113">
    <property type="entry name" value="DapB_N"/>
    <property type="match status" value="1"/>
</dbReference>
<keyword evidence="4 13" id="KW-0521">NADP</keyword>
<keyword evidence="8 13" id="KW-0457">Lysine biosynthesis</keyword>
<dbReference type="HAMAP" id="MF_00102">
    <property type="entry name" value="DapB"/>
    <property type="match status" value="1"/>
</dbReference>
<feature type="binding site" evidence="13">
    <location>
        <position position="144"/>
    </location>
    <ligand>
        <name>(S)-2,3,4,5-tetrahydrodipicolinate</name>
        <dbReference type="ChEBI" id="CHEBI:16845"/>
    </ligand>
</feature>
<accession>A0ABT0DVZ9</accession>
<organism evidence="16 17">
    <name type="scientific">Sphingobium agri</name>
    <dbReference type="NCBI Taxonomy" id="2933566"/>
    <lineage>
        <taxon>Bacteria</taxon>
        <taxon>Pseudomonadati</taxon>
        <taxon>Pseudomonadota</taxon>
        <taxon>Alphaproteobacteria</taxon>
        <taxon>Sphingomonadales</taxon>
        <taxon>Sphingomonadaceae</taxon>
        <taxon>Sphingobium</taxon>
    </lineage>
</organism>
<comment type="subunit">
    <text evidence="13">Homotetramer.</text>
</comment>
<dbReference type="InterPro" id="IPR022664">
    <property type="entry name" value="DapB_N_CS"/>
</dbReference>
<dbReference type="PIRSF" id="PIRSF000161">
    <property type="entry name" value="DHPR"/>
    <property type="match status" value="1"/>
</dbReference>
<dbReference type="InterPro" id="IPR036291">
    <property type="entry name" value="NAD(P)-bd_dom_sf"/>
</dbReference>
<evidence type="ECO:0000256" key="6">
    <source>
        <dbReference type="ARBA" id="ARBA00023002"/>
    </source>
</evidence>
<comment type="pathway">
    <text evidence="9 13">Amino-acid biosynthesis; L-lysine biosynthesis via DAP pathway; (S)-tetrahydrodipicolinate from L-aspartate: step 4/4.</text>
</comment>
<keyword evidence="2 13" id="KW-0963">Cytoplasm</keyword>
<evidence type="ECO:0000256" key="13">
    <source>
        <dbReference type="HAMAP-Rule" id="MF_00102"/>
    </source>
</evidence>
<comment type="function">
    <text evidence="13">Catalyzes the conversion of 4-hydroxy-tetrahydrodipicolinate (HTPA) to tetrahydrodipicolinate.</text>
</comment>
<evidence type="ECO:0000256" key="10">
    <source>
        <dbReference type="ARBA" id="ARBA00038983"/>
    </source>
</evidence>
<evidence type="ECO:0000313" key="17">
    <source>
        <dbReference type="Proteomes" id="UP001203512"/>
    </source>
</evidence>
<comment type="similarity">
    <text evidence="1 13">Belongs to the DapB family.</text>
</comment>
<dbReference type="PANTHER" id="PTHR20836">
    <property type="entry name" value="DIHYDRODIPICOLINATE REDUCTASE"/>
    <property type="match status" value="1"/>
</dbReference>
<evidence type="ECO:0000256" key="5">
    <source>
        <dbReference type="ARBA" id="ARBA00022915"/>
    </source>
</evidence>
<dbReference type="RefSeq" id="WP_247230951.1">
    <property type="nucleotide sequence ID" value="NZ_JALKHS010000006.1"/>
</dbReference>
<feature type="domain" description="Dihydrodipicolinate reductase N-terminal" evidence="14">
    <location>
        <begin position="3"/>
        <end position="112"/>
    </location>
</feature>
<comment type="subcellular location">
    <subcellularLocation>
        <location evidence="13">Cytoplasm</location>
    </subcellularLocation>
</comment>
<feature type="binding site" evidence="13">
    <location>
        <position position="33"/>
    </location>
    <ligand>
        <name>NAD(+)</name>
        <dbReference type="ChEBI" id="CHEBI:57540"/>
    </ligand>
</feature>